<comment type="cofactor">
    <cofactor evidence="1">
        <name>Zn(2+)</name>
        <dbReference type="ChEBI" id="CHEBI:29105"/>
    </cofactor>
</comment>
<comment type="caution">
    <text evidence="6">The sequence shown here is derived from an EMBL/GenBank/DDBJ whole genome shotgun (WGS) entry which is preliminary data.</text>
</comment>
<evidence type="ECO:0000313" key="6">
    <source>
        <dbReference type="EMBL" id="GGC55500.1"/>
    </source>
</evidence>
<dbReference type="Gene3D" id="3.40.630.10">
    <property type="entry name" value="Zn peptidases"/>
    <property type="match status" value="1"/>
</dbReference>
<evidence type="ECO:0000256" key="1">
    <source>
        <dbReference type="ARBA" id="ARBA00001947"/>
    </source>
</evidence>
<dbReference type="AlphaFoldDB" id="A0A916U119"/>
<dbReference type="GO" id="GO:0016811">
    <property type="term" value="F:hydrolase activity, acting on carbon-nitrogen (but not peptide) bonds, in linear amides"/>
    <property type="evidence" value="ECO:0007669"/>
    <property type="project" value="InterPro"/>
</dbReference>
<dbReference type="PIRSF" id="PIRSF039012">
    <property type="entry name" value="ASP"/>
    <property type="match status" value="1"/>
</dbReference>
<gene>
    <name evidence="6" type="ORF">GCM10011387_06400</name>
</gene>
<reference evidence="6" key="2">
    <citation type="submission" date="2020-09" db="EMBL/GenBank/DDBJ databases">
        <authorList>
            <person name="Sun Q."/>
            <person name="Zhou Y."/>
        </authorList>
    </citation>
    <scope>NUCLEOTIDE SEQUENCE</scope>
    <source>
        <strain evidence="6">CGMCC 1.15343</strain>
    </source>
</reference>
<protein>
    <submittedName>
        <fullName evidence="6">Deacylase</fullName>
    </submittedName>
</protein>
<dbReference type="InterPro" id="IPR055438">
    <property type="entry name" value="AstE_AspA_cat"/>
</dbReference>
<dbReference type="GO" id="GO:0016788">
    <property type="term" value="F:hydrolase activity, acting on ester bonds"/>
    <property type="evidence" value="ECO:0007669"/>
    <property type="project" value="InterPro"/>
</dbReference>
<organism evidence="6 7">
    <name type="scientific">Pedobacter quisquiliarum</name>
    <dbReference type="NCBI Taxonomy" id="1834438"/>
    <lineage>
        <taxon>Bacteria</taxon>
        <taxon>Pseudomonadati</taxon>
        <taxon>Bacteroidota</taxon>
        <taxon>Sphingobacteriia</taxon>
        <taxon>Sphingobacteriales</taxon>
        <taxon>Sphingobacteriaceae</taxon>
        <taxon>Pedobacter</taxon>
    </lineage>
</organism>
<dbReference type="PANTHER" id="PTHR37326:SF1">
    <property type="entry name" value="BLL3975 PROTEIN"/>
    <property type="match status" value="1"/>
</dbReference>
<dbReference type="EMBL" id="BMIL01000002">
    <property type="protein sequence ID" value="GGC55500.1"/>
    <property type="molecule type" value="Genomic_DNA"/>
</dbReference>
<keyword evidence="4" id="KW-0862">Zinc</keyword>
<name>A0A916U119_9SPHI</name>
<feature type="domain" description="Succinylglutamate desuccinylase/Aspartoacylase catalytic" evidence="5">
    <location>
        <begin position="51"/>
        <end position="243"/>
    </location>
</feature>
<dbReference type="Proteomes" id="UP000651668">
    <property type="component" value="Unassembled WGS sequence"/>
</dbReference>
<accession>A0A916U119</accession>
<sequence>MLGQSSLAQVKPFSIAGHLIGAGKQLSFSITVSSDQDSTFIPITVSHGGKPGPVLLITAGVHGYEYPPILAAQQFAKQLKPAEMSGTIIIVHHANLPSFLRRSIAYNPQDGKNLNRVFPGRADGTITERLAWVLGSELIAKCDYMIDVHAGDAQNDLMPYAGYYNYYDKPELSEQGRKLAVALGFETIVQFGNEQSLKEASMYCSREAITRGIPAVDIECGRYGMAEPQFVNMILKALDNVSKSLRIVKGVSQPAIKHRYIENRTSIDSKHTGFFKSDNKAGQQVLKGSKIGQITDLFGNYLEDVISPVDGIILYMNATPPISKGENLFSIGHLSNTSL</sequence>
<evidence type="ECO:0000313" key="7">
    <source>
        <dbReference type="Proteomes" id="UP000651668"/>
    </source>
</evidence>
<keyword evidence="7" id="KW-1185">Reference proteome</keyword>
<dbReference type="SUPFAM" id="SSF53187">
    <property type="entry name" value="Zn-dependent exopeptidases"/>
    <property type="match status" value="1"/>
</dbReference>
<dbReference type="InterPro" id="IPR053138">
    <property type="entry name" value="N-alpha-Ac-DABA_deacetylase"/>
</dbReference>
<keyword evidence="3" id="KW-0378">Hydrolase</keyword>
<evidence type="ECO:0000259" key="5">
    <source>
        <dbReference type="Pfam" id="PF24827"/>
    </source>
</evidence>
<evidence type="ECO:0000256" key="4">
    <source>
        <dbReference type="ARBA" id="ARBA00022833"/>
    </source>
</evidence>
<dbReference type="InterPro" id="IPR043795">
    <property type="entry name" value="N-alpha-Ac-DABA-like"/>
</dbReference>
<reference evidence="6" key="1">
    <citation type="journal article" date="2014" name="Int. J. Syst. Evol. Microbiol.">
        <title>Complete genome sequence of Corynebacterium casei LMG S-19264T (=DSM 44701T), isolated from a smear-ripened cheese.</title>
        <authorList>
            <consortium name="US DOE Joint Genome Institute (JGI-PGF)"/>
            <person name="Walter F."/>
            <person name="Albersmeier A."/>
            <person name="Kalinowski J."/>
            <person name="Ruckert C."/>
        </authorList>
    </citation>
    <scope>NUCLEOTIDE SEQUENCE</scope>
    <source>
        <strain evidence="6">CGMCC 1.15343</strain>
    </source>
</reference>
<dbReference type="PANTHER" id="PTHR37326">
    <property type="entry name" value="BLL3975 PROTEIN"/>
    <property type="match status" value="1"/>
</dbReference>
<dbReference type="CDD" id="cd18174">
    <property type="entry name" value="M14_ASTE_ASPA_like"/>
    <property type="match status" value="1"/>
</dbReference>
<evidence type="ECO:0000256" key="2">
    <source>
        <dbReference type="ARBA" id="ARBA00022723"/>
    </source>
</evidence>
<dbReference type="Pfam" id="PF24827">
    <property type="entry name" value="AstE_AspA_cat"/>
    <property type="match status" value="1"/>
</dbReference>
<proteinExistence type="predicted"/>
<evidence type="ECO:0000256" key="3">
    <source>
        <dbReference type="ARBA" id="ARBA00022801"/>
    </source>
</evidence>
<keyword evidence="2" id="KW-0479">Metal-binding</keyword>
<dbReference type="GO" id="GO:0046872">
    <property type="term" value="F:metal ion binding"/>
    <property type="evidence" value="ECO:0007669"/>
    <property type="project" value="UniProtKB-KW"/>
</dbReference>